<dbReference type="EMBL" id="SAXU01000001">
    <property type="protein sequence ID" value="TXJ20788.1"/>
    <property type="molecule type" value="Genomic_DNA"/>
</dbReference>
<organism evidence="1 2">
    <name type="scientific">Brachyspira aalborgi</name>
    <dbReference type="NCBI Taxonomy" id="29522"/>
    <lineage>
        <taxon>Bacteria</taxon>
        <taxon>Pseudomonadati</taxon>
        <taxon>Spirochaetota</taxon>
        <taxon>Spirochaetia</taxon>
        <taxon>Brachyspirales</taxon>
        <taxon>Brachyspiraceae</taxon>
        <taxon>Brachyspira</taxon>
    </lineage>
</organism>
<dbReference type="AlphaFoldDB" id="A0A5C8D6S3"/>
<evidence type="ECO:0000313" key="2">
    <source>
        <dbReference type="Proteomes" id="UP000324638"/>
    </source>
</evidence>
<dbReference type="InterPro" id="IPR029044">
    <property type="entry name" value="Nucleotide-diphossugar_trans"/>
</dbReference>
<gene>
    <name evidence="1" type="ORF">EPJ79_06525</name>
</gene>
<dbReference type="SUPFAM" id="SSF53448">
    <property type="entry name" value="Nucleotide-diphospho-sugar transferases"/>
    <property type="match status" value="1"/>
</dbReference>
<reference evidence="1 2" key="1">
    <citation type="journal article" date="1992" name="Lakartidningen">
        <title>[Penicillin V and not amoxicillin is the first choice preparation in acute otitis].</title>
        <authorList>
            <person name="Kamme C."/>
            <person name="Lundgren K."/>
            <person name="Prellner K."/>
        </authorList>
    </citation>
    <scope>NUCLEOTIDE SEQUENCE [LARGE SCALE GENOMIC DNA]</scope>
    <source>
        <strain evidence="1 2">513A</strain>
    </source>
</reference>
<evidence type="ECO:0000313" key="1">
    <source>
        <dbReference type="EMBL" id="TXJ20788.1"/>
    </source>
</evidence>
<comment type="caution">
    <text evidence="1">The sequence shown here is derived from an EMBL/GenBank/DDBJ whole genome shotgun (WGS) entry which is preliminary data.</text>
</comment>
<sequence>MNIINKIAIVIQAYSDFKSLEISLSLHAKYNNHNADIFIFQNERGTYNRERTYRVAKIYENLYPKQIKVVDWIKPQKPYYSIRELLNSKIMNKYEYICKVDDDTFPLTDNGLNNLCKCYEESYSKYGDNLGYITGLVNNNFGVSKN</sequence>
<dbReference type="Proteomes" id="UP000324638">
    <property type="component" value="Unassembled WGS sequence"/>
</dbReference>
<dbReference type="RefSeq" id="WP_147738882.1">
    <property type="nucleotide sequence ID" value="NZ_SAXU01000001.1"/>
</dbReference>
<name>A0A5C8D6S3_9SPIR</name>
<evidence type="ECO:0008006" key="3">
    <source>
        <dbReference type="Google" id="ProtNLM"/>
    </source>
</evidence>
<proteinExistence type="predicted"/>
<protein>
    <recommendedName>
        <fullName evidence="3">Glycosyltransferase</fullName>
    </recommendedName>
</protein>
<accession>A0A5C8D6S3</accession>